<feature type="region of interest" description="Disordered" evidence="1">
    <location>
        <begin position="84"/>
        <end position="125"/>
    </location>
</feature>
<comment type="caution">
    <text evidence="2">The sequence shown here is derived from an EMBL/GenBank/DDBJ whole genome shotgun (WGS) entry which is preliminary data.</text>
</comment>
<dbReference type="AlphaFoldDB" id="A0AAD1Y945"/>
<protein>
    <submittedName>
        <fullName evidence="2">Uncharacterized protein</fullName>
    </submittedName>
</protein>
<feature type="region of interest" description="Disordered" evidence="1">
    <location>
        <begin position="1"/>
        <end position="35"/>
    </location>
</feature>
<name>A0AAD1Y945_EUPCR</name>
<reference evidence="2" key="1">
    <citation type="submission" date="2023-07" db="EMBL/GenBank/DDBJ databases">
        <authorList>
            <consortium name="AG Swart"/>
            <person name="Singh M."/>
            <person name="Singh A."/>
            <person name="Seah K."/>
            <person name="Emmerich C."/>
        </authorList>
    </citation>
    <scope>NUCLEOTIDE SEQUENCE</scope>
    <source>
        <strain evidence="2">DP1</strain>
    </source>
</reference>
<proteinExistence type="predicted"/>
<sequence length="131" mass="15007">MRVIEPDPKMTTLTPNLNTSSKLYQNPTQTTPTKHELRGREIGYSKTLRNSKYPKNTLKNNFLTDLSSLQTKTHIKDSLNAYITHNGRTKNMPKIPSLPPSKPDQSPYHPQNPSQPPKNRVHYNQDILSIM</sequence>
<gene>
    <name evidence="2" type="ORF">ECRASSUSDP1_LOCUS28242</name>
</gene>
<feature type="compositionally biased region" description="Polar residues" evidence="1">
    <location>
        <begin position="11"/>
        <end position="32"/>
    </location>
</feature>
<evidence type="ECO:0000313" key="3">
    <source>
        <dbReference type="Proteomes" id="UP001295684"/>
    </source>
</evidence>
<organism evidence="2 3">
    <name type="scientific">Euplotes crassus</name>
    <dbReference type="NCBI Taxonomy" id="5936"/>
    <lineage>
        <taxon>Eukaryota</taxon>
        <taxon>Sar</taxon>
        <taxon>Alveolata</taxon>
        <taxon>Ciliophora</taxon>
        <taxon>Intramacronucleata</taxon>
        <taxon>Spirotrichea</taxon>
        <taxon>Hypotrichia</taxon>
        <taxon>Euplotida</taxon>
        <taxon>Euplotidae</taxon>
        <taxon>Moneuplotes</taxon>
    </lineage>
</organism>
<dbReference type="EMBL" id="CAMPGE010029143">
    <property type="protein sequence ID" value="CAI2386620.1"/>
    <property type="molecule type" value="Genomic_DNA"/>
</dbReference>
<evidence type="ECO:0000256" key="1">
    <source>
        <dbReference type="SAM" id="MobiDB-lite"/>
    </source>
</evidence>
<dbReference type="Proteomes" id="UP001295684">
    <property type="component" value="Unassembled WGS sequence"/>
</dbReference>
<accession>A0AAD1Y945</accession>
<evidence type="ECO:0000313" key="2">
    <source>
        <dbReference type="EMBL" id="CAI2386620.1"/>
    </source>
</evidence>
<keyword evidence="3" id="KW-1185">Reference proteome</keyword>